<accession>A0A0L8FU83</accession>
<gene>
    <name evidence="1" type="ORF">OCBIM_22007779mg</name>
</gene>
<sequence length="54" mass="6393">MNRAQVQKGQRRLTKKFRCPNCRYATGITALNLLYSLPSELIYVIRCIYIHIYT</sequence>
<evidence type="ECO:0000313" key="1">
    <source>
        <dbReference type="EMBL" id="KOF68246.1"/>
    </source>
</evidence>
<proteinExistence type="predicted"/>
<dbReference type="AlphaFoldDB" id="A0A0L8FU83"/>
<dbReference type="EMBL" id="KQ426456">
    <property type="protein sequence ID" value="KOF68246.1"/>
    <property type="molecule type" value="Genomic_DNA"/>
</dbReference>
<reference evidence="1" key="1">
    <citation type="submission" date="2015-07" db="EMBL/GenBank/DDBJ databases">
        <title>MeaNS - Measles Nucleotide Surveillance Program.</title>
        <authorList>
            <person name="Tran T."/>
            <person name="Druce J."/>
        </authorList>
    </citation>
    <scope>NUCLEOTIDE SEQUENCE</scope>
    <source>
        <strain evidence="1">UCB-OBI-ISO-001</strain>
        <tissue evidence="1">Gonad</tissue>
    </source>
</reference>
<organism evidence="1">
    <name type="scientific">Octopus bimaculoides</name>
    <name type="common">California two-spotted octopus</name>
    <dbReference type="NCBI Taxonomy" id="37653"/>
    <lineage>
        <taxon>Eukaryota</taxon>
        <taxon>Metazoa</taxon>
        <taxon>Spiralia</taxon>
        <taxon>Lophotrochozoa</taxon>
        <taxon>Mollusca</taxon>
        <taxon>Cephalopoda</taxon>
        <taxon>Coleoidea</taxon>
        <taxon>Octopodiformes</taxon>
        <taxon>Octopoda</taxon>
        <taxon>Incirrata</taxon>
        <taxon>Octopodidae</taxon>
        <taxon>Octopus</taxon>
    </lineage>
</organism>
<protein>
    <submittedName>
        <fullName evidence="1">Uncharacterized protein</fullName>
    </submittedName>
</protein>
<name>A0A0L8FU83_OCTBM</name>